<evidence type="ECO:0000313" key="13">
    <source>
        <dbReference type="Proteomes" id="UP001157034"/>
    </source>
</evidence>
<reference evidence="11" key="3">
    <citation type="submission" date="2023-02" db="EMBL/GenBank/DDBJ databases">
        <authorList>
            <person name="Sun Q."/>
            <person name="Mori K."/>
        </authorList>
    </citation>
    <scope>NUCLEOTIDE SEQUENCE</scope>
    <source>
        <strain evidence="11">NBRC 108894</strain>
    </source>
</reference>
<accession>A0ABQ6K1F6</accession>
<evidence type="ECO:0000256" key="4">
    <source>
        <dbReference type="ARBA" id="ARBA00022692"/>
    </source>
</evidence>
<dbReference type="Gene3D" id="1.20.5.3310">
    <property type="match status" value="1"/>
</dbReference>
<dbReference type="Pfam" id="PF02416">
    <property type="entry name" value="TatA_B_E"/>
    <property type="match status" value="1"/>
</dbReference>
<comment type="similarity">
    <text evidence="9">Belongs to the TatA/E family.</text>
</comment>
<evidence type="ECO:0000313" key="12">
    <source>
        <dbReference type="EMBL" id="GMA97165.1"/>
    </source>
</evidence>
<name>A0ABQ6K1F6_9MICO</name>
<keyword evidence="5 9" id="KW-0653">Protein transport</keyword>
<evidence type="ECO:0000256" key="7">
    <source>
        <dbReference type="ARBA" id="ARBA00023010"/>
    </source>
</evidence>
<keyword evidence="7 9" id="KW-0811">Translocation</keyword>
<evidence type="ECO:0000256" key="3">
    <source>
        <dbReference type="ARBA" id="ARBA00022475"/>
    </source>
</evidence>
<dbReference type="EMBL" id="BSVB01000001">
    <property type="protein sequence ID" value="GMA97165.1"/>
    <property type="molecule type" value="Genomic_DNA"/>
</dbReference>
<dbReference type="InterPro" id="IPR003369">
    <property type="entry name" value="TatA/B/E"/>
</dbReference>
<dbReference type="PANTHER" id="PTHR42982">
    <property type="entry name" value="SEC-INDEPENDENT PROTEIN TRANSLOCASE PROTEIN TATA"/>
    <property type="match status" value="1"/>
</dbReference>
<sequence length="81" mass="8419">MLRGLFEGPAPWIILAVVILLFGATRLPALARSLGQSAKIFRTEVKDAKDEKAAEAKADDASASTTTTSEATTPADGTSAK</sequence>
<evidence type="ECO:0000256" key="9">
    <source>
        <dbReference type="HAMAP-Rule" id="MF_00236"/>
    </source>
</evidence>
<organism evidence="11 13">
    <name type="scientific">Pseudolysinimonas kribbensis</name>
    <dbReference type="NCBI Taxonomy" id="433641"/>
    <lineage>
        <taxon>Bacteria</taxon>
        <taxon>Bacillati</taxon>
        <taxon>Actinomycetota</taxon>
        <taxon>Actinomycetes</taxon>
        <taxon>Micrococcales</taxon>
        <taxon>Microbacteriaceae</taxon>
        <taxon>Pseudolysinimonas</taxon>
    </lineage>
</organism>
<evidence type="ECO:0000313" key="11">
    <source>
        <dbReference type="EMBL" id="GMA93264.1"/>
    </source>
</evidence>
<dbReference type="HAMAP" id="MF_00236">
    <property type="entry name" value="TatA_E"/>
    <property type="match status" value="1"/>
</dbReference>
<keyword evidence="4 9" id="KW-0812">Transmembrane</keyword>
<dbReference type="Proteomes" id="UP001157034">
    <property type="component" value="Unassembled WGS sequence"/>
</dbReference>
<proteinExistence type="inferred from homology"/>
<evidence type="ECO:0000256" key="10">
    <source>
        <dbReference type="SAM" id="MobiDB-lite"/>
    </source>
</evidence>
<evidence type="ECO:0000256" key="2">
    <source>
        <dbReference type="ARBA" id="ARBA00022448"/>
    </source>
</evidence>
<comment type="function">
    <text evidence="9">Part of the twin-arginine translocation (Tat) system that transports large folded proteins containing a characteristic twin-arginine motif in their signal peptide across membranes. TatA could form the protein-conducting channel of the Tat system.</text>
</comment>
<reference evidence="13" key="2">
    <citation type="journal article" date="2019" name="Int. J. Syst. Evol. Microbiol.">
        <title>The Global Catalogue of Microorganisms (GCM) 10K type strain sequencing project: providing services to taxonomists for standard genome sequencing and annotation.</title>
        <authorList>
            <consortium name="The Broad Institute Genomics Platform"/>
            <consortium name="The Broad Institute Genome Sequencing Center for Infectious Disease"/>
            <person name="Wu L."/>
            <person name="Ma J."/>
        </authorList>
    </citation>
    <scope>NUCLEOTIDE SEQUENCE [LARGE SCALE GENOMIC DNA]</scope>
    <source>
        <strain evidence="13">NBRC 108894</strain>
    </source>
</reference>
<comment type="subcellular location">
    <subcellularLocation>
        <location evidence="1 9">Cell membrane</location>
        <topology evidence="1 9">Single-pass membrane protein</topology>
    </subcellularLocation>
</comment>
<dbReference type="InterPro" id="IPR006312">
    <property type="entry name" value="TatA/E"/>
</dbReference>
<dbReference type="RefSeq" id="WP_284251975.1">
    <property type="nucleotide sequence ID" value="NZ_BAAAQO010000004.1"/>
</dbReference>
<evidence type="ECO:0000256" key="5">
    <source>
        <dbReference type="ARBA" id="ARBA00022927"/>
    </source>
</evidence>
<dbReference type="EMBL" id="BSVB01000001">
    <property type="protein sequence ID" value="GMA93264.1"/>
    <property type="molecule type" value="Genomic_DNA"/>
</dbReference>
<feature type="compositionally biased region" description="Basic and acidic residues" evidence="10">
    <location>
        <begin position="46"/>
        <end position="60"/>
    </location>
</feature>
<dbReference type="PANTHER" id="PTHR42982:SF8">
    <property type="entry name" value="SEC-INDEPENDENT PROTEIN TRANSLOCASE PROTEIN TATA"/>
    <property type="match status" value="1"/>
</dbReference>
<evidence type="ECO:0000256" key="8">
    <source>
        <dbReference type="ARBA" id="ARBA00023136"/>
    </source>
</evidence>
<reference evidence="11" key="1">
    <citation type="journal article" date="2014" name="Int. J. Syst. Evol. Microbiol.">
        <title>Complete genome of a new Firmicutes species belonging to the dominant human colonic microbiota ('Ruminococcus bicirculans') reveals two chromosomes and a selective capacity to utilize plant glucans.</title>
        <authorList>
            <consortium name="NISC Comparative Sequencing Program"/>
            <person name="Wegmann U."/>
            <person name="Louis P."/>
            <person name="Goesmann A."/>
            <person name="Henrissat B."/>
            <person name="Duncan S.H."/>
            <person name="Flint H.J."/>
        </authorList>
    </citation>
    <scope>NUCLEOTIDE SEQUENCE</scope>
    <source>
        <strain evidence="11">NBRC 108894</strain>
    </source>
</reference>
<comment type="caution">
    <text evidence="11">The sequence shown here is derived from an EMBL/GenBank/DDBJ whole genome shotgun (WGS) entry which is preliminary data.</text>
</comment>
<keyword evidence="13" id="KW-1185">Reference proteome</keyword>
<keyword evidence="6 9" id="KW-1133">Transmembrane helix</keyword>
<comment type="subunit">
    <text evidence="9">The Tat system comprises two distinct complexes: a TatABC complex, containing multiple copies of TatA, TatB and TatC subunits, and a separate TatA complex, containing only TatA subunits. Substrates initially bind to the TatABC complex, which probably triggers association of the separate TatA complex to form the active translocon.</text>
</comment>
<feature type="transmembrane region" description="Helical" evidence="9">
    <location>
        <begin position="12"/>
        <end position="31"/>
    </location>
</feature>
<protein>
    <recommendedName>
        <fullName evidence="9">Sec-independent protein translocase protein TatA</fullName>
    </recommendedName>
</protein>
<keyword evidence="2 9" id="KW-0813">Transport</keyword>
<evidence type="ECO:0000256" key="6">
    <source>
        <dbReference type="ARBA" id="ARBA00022989"/>
    </source>
</evidence>
<keyword evidence="8 9" id="KW-0472">Membrane</keyword>
<evidence type="ECO:0000256" key="1">
    <source>
        <dbReference type="ARBA" id="ARBA00004162"/>
    </source>
</evidence>
<gene>
    <name evidence="9" type="primary">tatA</name>
    <name evidence="11" type="ORF">GCM10025881_00880</name>
    <name evidence="12" type="ORF">GCM10025881_39890</name>
</gene>
<feature type="region of interest" description="Disordered" evidence="10">
    <location>
        <begin position="46"/>
        <end position="81"/>
    </location>
</feature>
<keyword evidence="3 9" id="KW-1003">Cell membrane</keyword>
<feature type="compositionally biased region" description="Low complexity" evidence="10">
    <location>
        <begin position="61"/>
        <end position="73"/>
    </location>
</feature>